<sequence length="82" mass="9500">QVSSLAFDTFSDMYAPLFLTHRELIYSDSLLSNTIGVTTFQAIEFALLGEVVLSYFACVYYRRGIVLPRYRRSNFFGWRKAV</sequence>
<name>A0AAN5HZD4_9BILA</name>
<feature type="non-terminal residue" evidence="2">
    <location>
        <position position="82"/>
    </location>
</feature>
<evidence type="ECO:0000256" key="1">
    <source>
        <dbReference type="SAM" id="Phobius"/>
    </source>
</evidence>
<evidence type="ECO:0000313" key="3">
    <source>
        <dbReference type="Proteomes" id="UP001328107"/>
    </source>
</evidence>
<organism evidence="2 3">
    <name type="scientific">Pristionchus mayeri</name>
    <dbReference type="NCBI Taxonomy" id="1317129"/>
    <lineage>
        <taxon>Eukaryota</taxon>
        <taxon>Metazoa</taxon>
        <taxon>Ecdysozoa</taxon>
        <taxon>Nematoda</taxon>
        <taxon>Chromadorea</taxon>
        <taxon>Rhabditida</taxon>
        <taxon>Rhabditina</taxon>
        <taxon>Diplogasteromorpha</taxon>
        <taxon>Diplogasteroidea</taxon>
        <taxon>Neodiplogasteridae</taxon>
        <taxon>Pristionchus</taxon>
    </lineage>
</organism>
<evidence type="ECO:0000313" key="2">
    <source>
        <dbReference type="EMBL" id="GMR46305.1"/>
    </source>
</evidence>
<feature type="non-terminal residue" evidence="2">
    <location>
        <position position="1"/>
    </location>
</feature>
<protein>
    <recommendedName>
        <fullName evidence="4">G protein-coupled receptor</fullName>
    </recommendedName>
</protein>
<accession>A0AAN5HZD4</accession>
<comment type="caution">
    <text evidence="2">The sequence shown here is derived from an EMBL/GenBank/DDBJ whole genome shotgun (WGS) entry which is preliminary data.</text>
</comment>
<keyword evidence="1" id="KW-0472">Membrane</keyword>
<feature type="transmembrane region" description="Helical" evidence="1">
    <location>
        <begin position="40"/>
        <end position="61"/>
    </location>
</feature>
<dbReference type="AlphaFoldDB" id="A0AAN5HZD4"/>
<keyword evidence="1" id="KW-1133">Transmembrane helix</keyword>
<evidence type="ECO:0008006" key="4">
    <source>
        <dbReference type="Google" id="ProtNLM"/>
    </source>
</evidence>
<keyword evidence="3" id="KW-1185">Reference proteome</keyword>
<reference evidence="3" key="1">
    <citation type="submission" date="2022-10" db="EMBL/GenBank/DDBJ databases">
        <title>Genome assembly of Pristionchus species.</title>
        <authorList>
            <person name="Yoshida K."/>
            <person name="Sommer R.J."/>
        </authorList>
    </citation>
    <scope>NUCLEOTIDE SEQUENCE [LARGE SCALE GENOMIC DNA]</scope>
    <source>
        <strain evidence="3">RS5460</strain>
    </source>
</reference>
<proteinExistence type="predicted"/>
<keyword evidence="1" id="KW-0812">Transmembrane</keyword>
<dbReference type="EMBL" id="BTRK01000004">
    <property type="protein sequence ID" value="GMR46305.1"/>
    <property type="molecule type" value="Genomic_DNA"/>
</dbReference>
<dbReference type="Proteomes" id="UP001328107">
    <property type="component" value="Unassembled WGS sequence"/>
</dbReference>
<gene>
    <name evidence="2" type="ORF">PMAYCL1PPCAC_16500</name>
</gene>